<dbReference type="SUPFAM" id="SSF47203">
    <property type="entry name" value="Acyl-CoA dehydrogenase C-terminal domain-like"/>
    <property type="match status" value="1"/>
</dbReference>
<evidence type="ECO:0000256" key="8">
    <source>
        <dbReference type="ARBA" id="ARBA00066694"/>
    </source>
</evidence>
<evidence type="ECO:0000256" key="5">
    <source>
        <dbReference type="ARBA" id="ARBA00023002"/>
    </source>
</evidence>
<evidence type="ECO:0000256" key="7">
    <source>
        <dbReference type="ARBA" id="ARBA00058683"/>
    </source>
</evidence>
<comment type="cofactor">
    <cofactor evidence="1">
        <name>FAD</name>
        <dbReference type="ChEBI" id="CHEBI:57692"/>
    </cofactor>
</comment>
<evidence type="ECO:0000256" key="9">
    <source>
        <dbReference type="ARBA" id="ARBA00069043"/>
    </source>
</evidence>
<keyword evidence="4" id="KW-0274">FAD</keyword>
<organism evidence="14 15">
    <name type="scientific">Pseudoduganella rivuli</name>
    <dbReference type="NCBI Taxonomy" id="2666085"/>
    <lineage>
        <taxon>Bacteria</taxon>
        <taxon>Pseudomonadati</taxon>
        <taxon>Pseudomonadota</taxon>
        <taxon>Betaproteobacteria</taxon>
        <taxon>Burkholderiales</taxon>
        <taxon>Oxalobacteraceae</taxon>
        <taxon>Telluria group</taxon>
        <taxon>Pseudoduganella</taxon>
    </lineage>
</organism>
<dbReference type="GO" id="GO:0016627">
    <property type="term" value="F:oxidoreductase activity, acting on the CH-CH group of donors"/>
    <property type="evidence" value="ECO:0007669"/>
    <property type="project" value="InterPro"/>
</dbReference>
<dbReference type="Proteomes" id="UP000446768">
    <property type="component" value="Unassembled WGS sequence"/>
</dbReference>
<dbReference type="InterPro" id="IPR013786">
    <property type="entry name" value="AcylCoA_DH/ox_N"/>
</dbReference>
<evidence type="ECO:0000256" key="4">
    <source>
        <dbReference type="ARBA" id="ARBA00022827"/>
    </source>
</evidence>
<name>A0A7X2IT69_9BURK</name>
<feature type="domain" description="Acyl-CoA dehydrogenase/oxidase C-terminal" evidence="10">
    <location>
        <begin position="278"/>
        <end position="444"/>
    </location>
</feature>
<evidence type="ECO:0000259" key="11">
    <source>
        <dbReference type="Pfam" id="PF02770"/>
    </source>
</evidence>
<dbReference type="Pfam" id="PF02770">
    <property type="entry name" value="Acyl-CoA_dh_M"/>
    <property type="match status" value="1"/>
</dbReference>
<proteinExistence type="inferred from homology"/>
<dbReference type="Gene3D" id="2.40.110.10">
    <property type="entry name" value="Butyryl-CoA Dehydrogenase, subunit A, domain 2"/>
    <property type="match status" value="1"/>
</dbReference>
<dbReference type="PANTHER" id="PTHR42803:SF1">
    <property type="entry name" value="BROAD-SPECIFICITY LINEAR ACYL-COA DEHYDROGENASE FADE5"/>
    <property type="match status" value="1"/>
</dbReference>
<comment type="similarity">
    <text evidence="2">Belongs to the acyl-CoA dehydrogenase family.</text>
</comment>
<dbReference type="InterPro" id="IPR025878">
    <property type="entry name" value="Acyl-CoA_dh-like_C_dom"/>
</dbReference>
<protein>
    <recommendedName>
        <fullName evidence="9">3-methylmercaptopropionyl-CoA dehydrogenase</fullName>
        <ecNumber evidence="8">1.3.99.41</ecNumber>
    </recommendedName>
</protein>
<evidence type="ECO:0000256" key="6">
    <source>
        <dbReference type="ARBA" id="ARBA00051388"/>
    </source>
</evidence>
<dbReference type="InterPro" id="IPR006091">
    <property type="entry name" value="Acyl-CoA_Oxase/DH_mid-dom"/>
</dbReference>
<evidence type="ECO:0000259" key="12">
    <source>
        <dbReference type="Pfam" id="PF02771"/>
    </source>
</evidence>
<dbReference type="EC" id="1.3.99.41" evidence="8"/>
<keyword evidence="5" id="KW-0560">Oxidoreductase</keyword>
<comment type="caution">
    <text evidence="14">The sequence shown here is derived from an EMBL/GenBank/DDBJ whole genome shotgun (WGS) entry which is preliminary data.</text>
</comment>
<keyword evidence="3" id="KW-0285">Flavoprotein</keyword>
<dbReference type="GO" id="GO:0050660">
    <property type="term" value="F:flavin adenine dinucleotide binding"/>
    <property type="evidence" value="ECO:0007669"/>
    <property type="project" value="InterPro"/>
</dbReference>
<dbReference type="Gene3D" id="1.20.140.10">
    <property type="entry name" value="Butyryl-CoA Dehydrogenase, subunit A, domain 3"/>
    <property type="match status" value="1"/>
</dbReference>
<evidence type="ECO:0000259" key="10">
    <source>
        <dbReference type="Pfam" id="PF00441"/>
    </source>
</evidence>
<dbReference type="PANTHER" id="PTHR42803">
    <property type="entry name" value="ACYL-COA DEHYDROGENASE"/>
    <property type="match status" value="1"/>
</dbReference>
<dbReference type="InterPro" id="IPR036250">
    <property type="entry name" value="AcylCo_DH-like_C"/>
</dbReference>
<evidence type="ECO:0000256" key="3">
    <source>
        <dbReference type="ARBA" id="ARBA00022630"/>
    </source>
</evidence>
<comment type="catalytic activity">
    <reaction evidence="6">
        <text>3-(methylsulfanyl)propanoyl-CoA + oxidized [electron-transfer flavoprotein] + H(+) = 3-(methylsulfanyl)acryloyl-CoA + reduced [electron-transfer flavoprotein]</text>
        <dbReference type="Rhea" id="RHEA:52612"/>
        <dbReference type="Rhea" id="RHEA-COMP:10685"/>
        <dbReference type="Rhea" id="RHEA-COMP:10686"/>
        <dbReference type="ChEBI" id="CHEBI:15378"/>
        <dbReference type="ChEBI" id="CHEBI:57692"/>
        <dbReference type="ChEBI" id="CHEBI:58307"/>
        <dbReference type="ChEBI" id="CHEBI:82815"/>
        <dbReference type="ChEBI" id="CHEBI:84994"/>
        <dbReference type="EC" id="1.3.99.41"/>
    </reaction>
    <physiologicalReaction direction="left-to-right" evidence="6">
        <dbReference type="Rhea" id="RHEA:52613"/>
    </physiologicalReaction>
</comment>
<feature type="domain" description="Acyl-CoA oxidase/dehydrogenase middle" evidence="11">
    <location>
        <begin position="163"/>
        <end position="267"/>
    </location>
</feature>
<keyword evidence="15" id="KW-1185">Reference proteome</keyword>
<dbReference type="Gene3D" id="1.10.540.10">
    <property type="entry name" value="Acyl-CoA dehydrogenase/oxidase, N-terminal domain"/>
    <property type="match status" value="1"/>
</dbReference>
<dbReference type="Pfam" id="PF02771">
    <property type="entry name" value="Acyl-CoA_dh_N"/>
    <property type="match status" value="1"/>
</dbReference>
<dbReference type="InterPro" id="IPR009100">
    <property type="entry name" value="AcylCoA_DH/oxidase_NM_dom_sf"/>
</dbReference>
<reference evidence="14 15" key="1">
    <citation type="submission" date="2019-11" db="EMBL/GenBank/DDBJ databases">
        <title>Novel species isolated from a subtropical stream in China.</title>
        <authorList>
            <person name="Lu H."/>
        </authorList>
    </citation>
    <scope>NUCLEOTIDE SEQUENCE [LARGE SCALE GENOMIC DNA]</scope>
    <source>
        <strain evidence="14 15">FT92W</strain>
    </source>
</reference>
<dbReference type="InterPro" id="IPR046373">
    <property type="entry name" value="Acyl-CoA_Oxase/DH_mid-dom_sf"/>
</dbReference>
<evidence type="ECO:0000313" key="14">
    <source>
        <dbReference type="EMBL" id="MRV75023.1"/>
    </source>
</evidence>
<evidence type="ECO:0000256" key="1">
    <source>
        <dbReference type="ARBA" id="ARBA00001974"/>
    </source>
</evidence>
<evidence type="ECO:0000313" key="15">
    <source>
        <dbReference type="Proteomes" id="UP000446768"/>
    </source>
</evidence>
<dbReference type="Pfam" id="PF00441">
    <property type="entry name" value="Acyl-CoA_dh_1"/>
    <property type="match status" value="1"/>
</dbReference>
<feature type="domain" description="Acyl-CoA dehydrogenase/oxidase N-terminal" evidence="12">
    <location>
        <begin position="76"/>
        <end position="158"/>
    </location>
</feature>
<dbReference type="InterPro" id="IPR009075">
    <property type="entry name" value="AcylCo_DH/oxidase_C"/>
</dbReference>
<comment type="function">
    <text evidence="7">Involved in the assimilation of dimethylsulphoniopropionate (DMSP), an important compound in the fixation of carbon in marine phytoplankton, by mediating the conversion of 3-(methylthio)propanoyl-CoA (MMPA-CoA) to 3-(methylthio)acryloyl-CoA (MTA-CoA).</text>
</comment>
<dbReference type="InterPro" id="IPR037069">
    <property type="entry name" value="AcylCoA_DH/ox_N_sf"/>
</dbReference>
<dbReference type="SUPFAM" id="SSF56645">
    <property type="entry name" value="Acyl-CoA dehydrogenase NM domain-like"/>
    <property type="match status" value="1"/>
</dbReference>
<dbReference type="InterPro" id="IPR052166">
    <property type="entry name" value="Diverse_Acyl-CoA_DH"/>
</dbReference>
<gene>
    <name evidence="14" type="ORF">GJ700_25240</name>
</gene>
<dbReference type="Pfam" id="PF12806">
    <property type="entry name" value="Acyl-CoA_dh_C"/>
    <property type="match status" value="1"/>
</dbReference>
<feature type="domain" description="Acetyl-CoA dehydrogenase-like C-terminal" evidence="13">
    <location>
        <begin position="464"/>
        <end position="576"/>
    </location>
</feature>
<dbReference type="AlphaFoldDB" id="A0A7X2IT69"/>
<dbReference type="RefSeq" id="WP_154379189.1">
    <property type="nucleotide sequence ID" value="NZ_WKJJ01000018.1"/>
</dbReference>
<sequence length="594" mass="63256">MLSYTPPLKDMRFVLEQVLDAPRMLAAMPAYAEVDTDLMRQVCGEAGRFAADVLFPLNAVGDRAGCRYEQGEVRTPPGFADAYRQYSAAGWPALACAPEHGGQGLPQVLNCVLQEMISSANHGWGMYPGLAHGAYACLAQYGSAELRERYLEKIVSGEWLATMCLTEPQAGSDLGLLRSRAEPAGDGRYAISGAKIFISGGEHDMTANIVHLVLARLPDAAAGSKGISLFLAPKWLPDGARNAIHCTGIEHKMGIRGSATCSMQFDGATGWLVGEPHRGLAAMFVMMNAARLQVAAQGLGIAETAWQNAEAYAHERLQGKAAACPAGQDGGRADPIARHAAVQRLLMTQRAYVEGGRMLAYWTGLALDCAEQHADPAMREQAHGHVSLLTPVLKAMLTEQGFAGASQALQVFGGHGYIAETGIEQYVRDARVAMIYEGSNEIQAVDLLLRKVLADGGARLDDWLALVRATAALERDGELAAPAQALAALAERTQAAVRAIAQAAAAQPALPYRVAPDMLRVTGHCGLAWMWLRAARAAIDGQAQDPAFHDAKRATAGYYFACVLPEVEQLFAVINNCLQQSAGGAGACFYPQGD</sequence>
<evidence type="ECO:0000256" key="2">
    <source>
        <dbReference type="ARBA" id="ARBA00009347"/>
    </source>
</evidence>
<evidence type="ECO:0000259" key="13">
    <source>
        <dbReference type="Pfam" id="PF12806"/>
    </source>
</evidence>
<dbReference type="EMBL" id="WKJJ01000018">
    <property type="protein sequence ID" value="MRV75023.1"/>
    <property type="molecule type" value="Genomic_DNA"/>
</dbReference>
<dbReference type="FunFam" id="2.40.110.10:FF:000031">
    <property type="entry name" value="Acyl-CoA dehydrogenase, putative"/>
    <property type="match status" value="1"/>
</dbReference>
<accession>A0A7X2IT69</accession>